<evidence type="ECO:0000256" key="12">
    <source>
        <dbReference type="ARBA" id="ARBA00023122"/>
    </source>
</evidence>
<feature type="binding site" evidence="16">
    <location>
        <position position="166"/>
    </location>
    <ligand>
        <name>Zn(2+)</name>
        <dbReference type="ChEBI" id="CHEBI:29105"/>
        <note>catalytic</note>
    </ligand>
</feature>
<comment type="subcellular location">
    <subcellularLocation>
        <location evidence="1 14">Cell membrane</location>
        <topology evidence="1 14">Multi-pass membrane protein</topology>
    </subcellularLocation>
</comment>
<keyword evidence="20" id="KW-1185">Reference proteome</keyword>
<comment type="similarity">
    <text evidence="2 14">Belongs to the peptidase M50B family.</text>
</comment>
<evidence type="ECO:0000313" key="19">
    <source>
        <dbReference type="EMBL" id="RRO14095.1"/>
    </source>
</evidence>
<dbReference type="PANTHER" id="PTHR39188">
    <property type="entry name" value="MEMBRANE-ASSOCIATED ZINC METALLOPROTEASE M50B"/>
    <property type="match status" value="1"/>
</dbReference>
<dbReference type="Pfam" id="PF02163">
    <property type="entry name" value="Peptidase_M50"/>
    <property type="match status" value="1"/>
</dbReference>
<evidence type="ECO:0000256" key="16">
    <source>
        <dbReference type="PIRSR" id="PIRSR006404-2"/>
    </source>
</evidence>
<feature type="binding site" evidence="16">
    <location>
        <position position="67"/>
    </location>
    <ligand>
        <name>Zn(2+)</name>
        <dbReference type="ChEBI" id="CHEBI:29105"/>
        <note>catalytic</note>
    </ligand>
</feature>
<dbReference type="Proteomes" id="UP000274515">
    <property type="component" value="Unassembled WGS sequence"/>
</dbReference>
<keyword evidence="13 14" id="KW-0472">Membrane</keyword>
<name>A0A426JLZ2_9PSEU</name>
<evidence type="ECO:0000256" key="7">
    <source>
        <dbReference type="ARBA" id="ARBA00022737"/>
    </source>
</evidence>
<evidence type="ECO:0000256" key="5">
    <source>
        <dbReference type="ARBA" id="ARBA00022692"/>
    </source>
</evidence>
<feature type="transmembrane region" description="Helical" evidence="14">
    <location>
        <begin position="143"/>
        <end position="165"/>
    </location>
</feature>
<evidence type="ECO:0000256" key="2">
    <source>
        <dbReference type="ARBA" id="ARBA00007931"/>
    </source>
</evidence>
<keyword evidence="4 14" id="KW-0645">Protease</keyword>
<keyword evidence="7" id="KW-0677">Repeat</keyword>
<proteinExistence type="inferred from homology"/>
<dbReference type="GO" id="GO:0008237">
    <property type="term" value="F:metallopeptidase activity"/>
    <property type="evidence" value="ECO:0007669"/>
    <property type="project" value="UniProtKB-UniRule"/>
</dbReference>
<feature type="transmembrane region" description="Helical" evidence="14">
    <location>
        <begin position="186"/>
        <end position="208"/>
    </location>
</feature>
<feature type="active site" evidence="15">
    <location>
        <position position="68"/>
    </location>
</feature>
<keyword evidence="9 14" id="KW-0862">Zinc</keyword>
<feature type="region of interest" description="Disordered" evidence="17">
    <location>
        <begin position="307"/>
        <end position="326"/>
    </location>
</feature>
<dbReference type="GO" id="GO:0046872">
    <property type="term" value="F:metal ion binding"/>
    <property type="evidence" value="ECO:0007669"/>
    <property type="project" value="UniProtKB-UniRule"/>
</dbReference>
<reference evidence="19 20" key="1">
    <citation type="submission" date="2018-11" db="EMBL/GenBank/DDBJ databases">
        <title>Saccharopolyspora rhizosphaerae sp. nov., an actinomycete isolated from rhizosphere soil in Thailand.</title>
        <authorList>
            <person name="Intra B."/>
            <person name="Euanorasetr J."/>
            <person name="Take A."/>
            <person name="Inahashi Y."/>
            <person name="Mori M."/>
            <person name="Panbangred W."/>
            <person name="Matsumoto A."/>
        </authorList>
    </citation>
    <scope>NUCLEOTIDE SEQUENCE [LARGE SCALE GENOMIC DNA]</scope>
    <source>
        <strain evidence="19 20">H219</strain>
    </source>
</reference>
<gene>
    <name evidence="19" type="ORF">EIL87_20255</name>
</gene>
<evidence type="ECO:0000313" key="20">
    <source>
        <dbReference type="Proteomes" id="UP000274515"/>
    </source>
</evidence>
<feature type="transmembrane region" description="Helical" evidence="14">
    <location>
        <begin position="214"/>
        <end position="230"/>
    </location>
</feature>
<dbReference type="AlphaFoldDB" id="A0A426JLZ2"/>
<dbReference type="GO" id="GO:0005886">
    <property type="term" value="C:plasma membrane"/>
    <property type="evidence" value="ECO:0007669"/>
    <property type="project" value="UniProtKB-SubCell"/>
</dbReference>
<dbReference type="PIRSF" id="PIRSF006404">
    <property type="entry name" value="UCP006404_Pept_M50_CBS"/>
    <property type="match status" value="1"/>
</dbReference>
<feature type="compositionally biased region" description="Low complexity" evidence="17">
    <location>
        <begin position="313"/>
        <end position="325"/>
    </location>
</feature>
<comment type="cofactor">
    <cofactor evidence="14 16">
        <name>Zn(2+)</name>
        <dbReference type="ChEBI" id="CHEBI:29105"/>
    </cofactor>
    <text evidence="14 16">Binds 1 zinc ion per subunit.</text>
</comment>
<feature type="transmembrane region" description="Helical" evidence="14">
    <location>
        <begin position="46"/>
        <end position="66"/>
    </location>
</feature>
<evidence type="ECO:0000256" key="3">
    <source>
        <dbReference type="ARBA" id="ARBA00022475"/>
    </source>
</evidence>
<keyword evidence="6 14" id="KW-0479">Metal-binding</keyword>
<dbReference type="InterPro" id="IPR016483">
    <property type="entry name" value="UCP006404_Pept_M50_CBS"/>
</dbReference>
<evidence type="ECO:0000256" key="14">
    <source>
        <dbReference type="PIRNR" id="PIRNR006404"/>
    </source>
</evidence>
<dbReference type="SUPFAM" id="SSF54631">
    <property type="entry name" value="CBS-domain pair"/>
    <property type="match status" value="1"/>
</dbReference>
<evidence type="ECO:0000256" key="8">
    <source>
        <dbReference type="ARBA" id="ARBA00022801"/>
    </source>
</evidence>
<dbReference type="RefSeq" id="WP_125092163.1">
    <property type="nucleotide sequence ID" value="NZ_RSAA01000020.1"/>
</dbReference>
<evidence type="ECO:0000256" key="15">
    <source>
        <dbReference type="PIRSR" id="PIRSR006404-1"/>
    </source>
</evidence>
<evidence type="ECO:0000256" key="10">
    <source>
        <dbReference type="ARBA" id="ARBA00022989"/>
    </source>
</evidence>
<evidence type="ECO:0000256" key="1">
    <source>
        <dbReference type="ARBA" id="ARBA00004651"/>
    </source>
</evidence>
<evidence type="ECO:0000256" key="9">
    <source>
        <dbReference type="ARBA" id="ARBA00022833"/>
    </source>
</evidence>
<dbReference type="Gene3D" id="3.10.580.10">
    <property type="entry name" value="CBS-domain"/>
    <property type="match status" value="1"/>
</dbReference>
<organism evidence="19 20">
    <name type="scientific">Saccharopolyspora rhizosphaerae</name>
    <dbReference type="NCBI Taxonomy" id="2492662"/>
    <lineage>
        <taxon>Bacteria</taxon>
        <taxon>Bacillati</taxon>
        <taxon>Actinomycetota</taxon>
        <taxon>Actinomycetes</taxon>
        <taxon>Pseudonocardiales</taxon>
        <taxon>Pseudonocardiaceae</taxon>
        <taxon>Saccharopolyspora</taxon>
    </lineage>
</organism>
<feature type="region of interest" description="Disordered" evidence="17">
    <location>
        <begin position="372"/>
        <end position="394"/>
    </location>
</feature>
<dbReference type="PANTHER" id="PTHR39188:SF3">
    <property type="entry name" value="STAGE IV SPORULATION PROTEIN FB"/>
    <property type="match status" value="1"/>
</dbReference>
<dbReference type="InterPro" id="IPR046342">
    <property type="entry name" value="CBS_dom_sf"/>
</dbReference>
<evidence type="ECO:0000256" key="13">
    <source>
        <dbReference type="ARBA" id="ARBA00023136"/>
    </source>
</evidence>
<feature type="transmembrane region" description="Helical" evidence="14">
    <location>
        <begin position="109"/>
        <end position="131"/>
    </location>
</feature>
<keyword evidence="5 14" id="KW-0812">Transmembrane</keyword>
<keyword evidence="8 14" id="KW-0378">Hydrolase</keyword>
<protein>
    <recommendedName>
        <fullName evidence="14">Zinc metalloprotease</fullName>
    </recommendedName>
</protein>
<keyword evidence="3 14" id="KW-1003">Cell membrane</keyword>
<evidence type="ECO:0000256" key="17">
    <source>
        <dbReference type="SAM" id="MobiDB-lite"/>
    </source>
</evidence>
<keyword evidence="12" id="KW-0129">CBS domain</keyword>
<evidence type="ECO:0000256" key="11">
    <source>
        <dbReference type="ARBA" id="ARBA00023049"/>
    </source>
</evidence>
<dbReference type="InterPro" id="IPR008915">
    <property type="entry name" value="Peptidase_M50"/>
</dbReference>
<evidence type="ECO:0000256" key="4">
    <source>
        <dbReference type="ARBA" id="ARBA00022670"/>
    </source>
</evidence>
<feature type="domain" description="Peptidase M50" evidence="18">
    <location>
        <begin position="122"/>
        <end position="182"/>
    </location>
</feature>
<evidence type="ECO:0000259" key="18">
    <source>
        <dbReference type="Pfam" id="PF02163"/>
    </source>
</evidence>
<dbReference type="EMBL" id="RSAA01000020">
    <property type="protein sequence ID" value="RRO14095.1"/>
    <property type="molecule type" value="Genomic_DNA"/>
</dbReference>
<dbReference type="OrthoDB" id="9781963at2"/>
<feature type="binding site" evidence="16">
    <location>
        <position position="71"/>
    </location>
    <ligand>
        <name>Zn(2+)</name>
        <dbReference type="ChEBI" id="CHEBI:29105"/>
        <note>catalytic</note>
    </ligand>
</feature>
<accession>A0A426JLZ2</accession>
<keyword evidence="11 14" id="KW-0482">Metalloprotease</keyword>
<keyword evidence="10 14" id="KW-1133">Transmembrane helix</keyword>
<sequence>MNTTIPLGRIAGVRIGLHWSVVGILVLVTVGLAIHQLPLVFPGRSTTAYVVSGITASSLLVCSLLGHELAHAAVARRNGVAVEGITLWLLGGIAQLRGEAGSAAAELRIAVVGPLVSALLAGVFGAAAWGARSAGSDELLVAVVSYLALLNALLAVFNLVPAAPLDGGRVLRALLWRWSGDRFKAVWSARAGLGLGYLLIIAGFTQLIGQHAEGLWWILLGLFIAGMAAAEEQRAHLGAALVDVRIREVMSHPVDTVEGALTVEQFLEKSPFERPHAGYPVVNETGQAEGLATVRRIQAVPQPARHRTTVRQTATPLEETATAAPGESMASILPRLSTATDGRVLVFDEGQLVGILAPSDISRTVADQDSCISPAEGASQPPRAWWYPGQNQHP</sequence>
<feature type="transmembrane region" description="Helical" evidence="14">
    <location>
        <begin position="15"/>
        <end position="34"/>
    </location>
</feature>
<evidence type="ECO:0000256" key="6">
    <source>
        <dbReference type="ARBA" id="ARBA00022723"/>
    </source>
</evidence>
<comment type="caution">
    <text evidence="19">The sequence shown here is derived from an EMBL/GenBank/DDBJ whole genome shotgun (WGS) entry which is preliminary data.</text>
</comment>
<dbReference type="GO" id="GO:0006508">
    <property type="term" value="P:proteolysis"/>
    <property type="evidence" value="ECO:0007669"/>
    <property type="project" value="UniProtKB-KW"/>
</dbReference>
<dbReference type="CDD" id="cd06164">
    <property type="entry name" value="S2P-M50_SpoIVFB_CBS"/>
    <property type="match status" value="1"/>
</dbReference>